<feature type="transmembrane region" description="Helical" evidence="8">
    <location>
        <begin position="279"/>
        <end position="309"/>
    </location>
</feature>
<dbReference type="InterPro" id="IPR008250">
    <property type="entry name" value="ATPase_P-typ_transduc_dom_A_sf"/>
</dbReference>
<feature type="transmembrane region" description="Helical" evidence="8">
    <location>
        <begin position="578"/>
        <end position="598"/>
    </location>
</feature>
<dbReference type="SUPFAM" id="SSF81665">
    <property type="entry name" value="Calcium ATPase, transmembrane domain M"/>
    <property type="match status" value="1"/>
</dbReference>
<dbReference type="PANTHER" id="PTHR48085:SF5">
    <property type="entry name" value="CADMIUM_ZINC-TRANSPORTING ATPASE HMA4-RELATED"/>
    <property type="match status" value="1"/>
</dbReference>
<gene>
    <name evidence="10" type="primary">cadA</name>
    <name evidence="10" type="ORF">MHK08_07130</name>
</gene>
<keyword evidence="4 8" id="KW-0479">Metal-binding</keyword>
<evidence type="ECO:0000313" key="11">
    <source>
        <dbReference type="Proteomes" id="UP001521911"/>
    </source>
</evidence>
<dbReference type="InterPro" id="IPR023299">
    <property type="entry name" value="ATPase_P-typ_cyto_dom_N"/>
</dbReference>
<evidence type="ECO:0000256" key="6">
    <source>
        <dbReference type="ARBA" id="ARBA00022989"/>
    </source>
</evidence>
<dbReference type="Pfam" id="PF00702">
    <property type="entry name" value="Hydrolase"/>
    <property type="match status" value="1"/>
</dbReference>
<comment type="similarity">
    <text evidence="2 8">Belongs to the cation transport ATPase (P-type) (TC 3.A.3) family. Type IB subfamily.</text>
</comment>
<protein>
    <submittedName>
        <fullName evidence="10">Cadmium-translocating P-type ATPase</fullName>
    </submittedName>
</protein>
<reference evidence="10 11" key="1">
    <citation type="submission" date="2022-02" db="EMBL/GenBank/DDBJ databases">
        <title>Uncovering new skin microbiome diversity through culturing and metagenomics.</title>
        <authorList>
            <person name="Conlan S."/>
            <person name="Deming C."/>
            <person name="Nisc Comparative Sequencing Program N."/>
            <person name="Segre J.A."/>
        </authorList>
    </citation>
    <scope>NUCLEOTIDE SEQUENCE [LARGE SCALE GENOMIC DNA]</scope>
    <source>
        <strain evidence="10 11">ACRQV</strain>
    </source>
</reference>
<keyword evidence="8" id="KW-1003">Cell membrane</keyword>
<dbReference type="InterPro" id="IPR051014">
    <property type="entry name" value="Cation_Transport_ATPase_IB"/>
</dbReference>
<dbReference type="InterPro" id="IPR018303">
    <property type="entry name" value="ATPase_P-typ_P_site"/>
</dbReference>
<evidence type="ECO:0000256" key="7">
    <source>
        <dbReference type="ARBA" id="ARBA00023136"/>
    </source>
</evidence>
<keyword evidence="11" id="KW-1185">Reference proteome</keyword>
<dbReference type="Gene3D" id="3.40.50.1000">
    <property type="entry name" value="HAD superfamily/HAD-like"/>
    <property type="match status" value="1"/>
</dbReference>
<proteinExistence type="inferred from homology"/>
<dbReference type="Proteomes" id="UP001521911">
    <property type="component" value="Unassembled WGS sequence"/>
</dbReference>
<dbReference type="EMBL" id="JAKRDF010000007">
    <property type="protein sequence ID" value="MCG7276240.1"/>
    <property type="molecule type" value="Genomic_DNA"/>
</dbReference>
<evidence type="ECO:0000256" key="8">
    <source>
        <dbReference type="RuleBase" id="RU362081"/>
    </source>
</evidence>
<dbReference type="InterPro" id="IPR023214">
    <property type="entry name" value="HAD_sf"/>
</dbReference>
<keyword evidence="8" id="KW-0547">Nucleotide-binding</keyword>
<comment type="subcellular location">
    <subcellularLocation>
        <location evidence="1">Cell membrane</location>
        <topology evidence="1">Multi-pass membrane protein</topology>
    </subcellularLocation>
</comment>
<evidence type="ECO:0000259" key="9">
    <source>
        <dbReference type="Pfam" id="PF00122"/>
    </source>
</evidence>
<evidence type="ECO:0000256" key="5">
    <source>
        <dbReference type="ARBA" id="ARBA00022967"/>
    </source>
</evidence>
<dbReference type="NCBIfam" id="TIGR01512">
    <property type="entry name" value="ATPase-IB2_Cd"/>
    <property type="match status" value="1"/>
</dbReference>
<dbReference type="NCBIfam" id="TIGR01525">
    <property type="entry name" value="ATPase-IB_hvy"/>
    <property type="match status" value="1"/>
</dbReference>
<feature type="transmembrane region" description="Helical" evidence="8">
    <location>
        <begin position="85"/>
        <end position="114"/>
    </location>
</feature>
<dbReference type="Gene3D" id="3.40.1110.10">
    <property type="entry name" value="Calcium-transporting ATPase, cytoplasmic domain N"/>
    <property type="match status" value="1"/>
</dbReference>
<evidence type="ECO:0000256" key="4">
    <source>
        <dbReference type="ARBA" id="ARBA00022723"/>
    </source>
</evidence>
<feature type="transmembrane region" description="Helical" evidence="8">
    <location>
        <begin position="28"/>
        <end position="46"/>
    </location>
</feature>
<dbReference type="PRINTS" id="PR00119">
    <property type="entry name" value="CATATPASE"/>
</dbReference>
<evidence type="ECO:0000256" key="1">
    <source>
        <dbReference type="ARBA" id="ARBA00004651"/>
    </source>
</evidence>
<organism evidence="10 11">
    <name type="scientific">Corynebacterium singulare</name>
    <dbReference type="NCBI Taxonomy" id="161899"/>
    <lineage>
        <taxon>Bacteria</taxon>
        <taxon>Bacillati</taxon>
        <taxon>Actinomycetota</taxon>
        <taxon>Actinomycetes</taxon>
        <taxon>Mycobacteriales</taxon>
        <taxon>Corynebacteriaceae</taxon>
        <taxon>Corynebacterium</taxon>
    </lineage>
</organism>
<keyword evidence="6 8" id="KW-1133">Transmembrane helix</keyword>
<dbReference type="InterPro" id="IPR027256">
    <property type="entry name" value="P-typ_ATPase_IB"/>
</dbReference>
<dbReference type="InterPro" id="IPR044492">
    <property type="entry name" value="P_typ_ATPase_HD_dom"/>
</dbReference>
<dbReference type="Pfam" id="PF00122">
    <property type="entry name" value="E1-E2_ATPase"/>
    <property type="match status" value="1"/>
</dbReference>
<dbReference type="InterPro" id="IPR001757">
    <property type="entry name" value="P_typ_ATPase"/>
</dbReference>
<feature type="domain" description="P-type ATPase A" evidence="9">
    <location>
        <begin position="135"/>
        <end position="235"/>
    </location>
</feature>
<name>A0ABS9PUG8_9CORY</name>
<dbReference type="SFLD" id="SFLDF00027">
    <property type="entry name" value="p-type_atpase"/>
    <property type="match status" value="1"/>
</dbReference>
<dbReference type="SUPFAM" id="SSF56784">
    <property type="entry name" value="HAD-like"/>
    <property type="match status" value="1"/>
</dbReference>
<dbReference type="SFLD" id="SFLDS00003">
    <property type="entry name" value="Haloacid_Dehalogenase"/>
    <property type="match status" value="1"/>
</dbReference>
<dbReference type="CDD" id="cd02079">
    <property type="entry name" value="P-type_ATPase_HM"/>
    <property type="match status" value="1"/>
</dbReference>
<dbReference type="SFLD" id="SFLDG00002">
    <property type="entry name" value="C1.7:_P-type_atpase_like"/>
    <property type="match status" value="1"/>
</dbReference>
<dbReference type="InterPro" id="IPR023298">
    <property type="entry name" value="ATPase_P-typ_TM_dom_sf"/>
</dbReference>
<dbReference type="SUPFAM" id="SSF81653">
    <property type="entry name" value="Calcium ATPase, transduction domain A"/>
    <property type="match status" value="1"/>
</dbReference>
<evidence type="ECO:0000256" key="2">
    <source>
        <dbReference type="ARBA" id="ARBA00006024"/>
    </source>
</evidence>
<feature type="transmembrane region" description="Helical" evidence="8">
    <location>
        <begin position="53"/>
        <end position="73"/>
    </location>
</feature>
<keyword evidence="7 8" id="KW-0472">Membrane</keyword>
<keyword evidence="8" id="KW-0067">ATP-binding</keyword>
<keyword evidence="5" id="KW-1278">Translocase</keyword>
<keyword evidence="3 8" id="KW-0812">Transmembrane</keyword>
<dbReference type="Gene3D" id="2.70.150.10">
    <property type="entry name" value="Calcium-transporting ATPase, cytoplasmic transduction domain A"/>
    <property type="match status" value="1"/>
</dbReference>
<sequence length="630" mass="65042">MSSACGCEHKPATEIDELDRPWWKDPELLLPIFSGVALITGLALDWSGLETPATVLFWVGLLLGAYTFAPGAIRNLVTKRKLGIGLLMTISAVGAVILGYVGEAAALAFLYSIAEALEDKAMDRAQGGLRALLKLVPQTATVLRDGTAAEVAAKDLEVGELMLVRPGERIATDGIIRSGRSSLDTSAITGESIPEEVAPGDEVPAGAINSAGVLEVETTAAGTDNSLTTLVDLVEQAQAEKGDRARIADRIAQPLVPGVMILAVLVGVIGSLLGDPETWITRALVVLVAASPCALAISVPLTVVAAIGAASQFGVVIKSGAAFERLGGIRHLAVDKTGTLTRNQPEVTSVVPADGFNRAQVLTFAAAVEQQSTHPLAAAIAAAEPEAPAALDISEEAGHGIGGTVEGRRVLVGSPRWIDAGPLKADVERMESEGQTCVLVTVDDALAGAIGVRDELRPEVPDAVQSLHDNDVEVSMLTGDNTRTARALAGIAGIDDVRAELRPEAKASIVAEFSSKTPTAMIGDGINDAPALAGATVGIAMGATGSDAAIESADVAFTGHDLRLIPQALQHARRGSRIINQNIVLSLAIIIVLMPLAITGVLGLAAVVLVHEVAEVIVILNGLRAARTKR</sequence>
<dbReference type="InterPro" id="IPR059000">
    <property type="entry name" value="ATPase_P-type_domA"/>
</dbReference>
<evidence type="ECO:0000313" key="10">
    <source>
        <dbReference type="EMBL" id="MCG7276240.1"/>
    </source>
</evidence>
<dbReference type="PROSITE" id="PS00154">
    <property type="entry name" value="ATPASE_E1_E2"/>
    <property type="match status" value="1"/>
</dbReference>
<accession>A0ABS9PUG8</accession>
<dbReference type="PANTHER" id="PTHR48085">
    <property type="entry name" value="CADMIUM/ZINC-TRANSPORTING ATPASE HMA2-RELATED"/>
    <property type="match status" value="1"/>
</dbReference>
<feature type="transmembrane region" description="Helical" evidence="8">
    <location>
        <begin position="254"/>
        <end position="273"/>
    </location>
</feature>
<evidence type="ECO:0000256" key="3">
    <source>
        <dbReference type="ARBA" id="ARBA00022692"/>
    </source>
</evidence>
<dbReference type="RefSeq" id="WP_239180254.1">
    <property type="nucleotide sequence ID" value="NZ_JAKRDF010000007.1"/>
</dbReference>
<comment type="caution">
    <text evidence="10">The sequence shown here is derived from an EMBL/GenBank/DDBJ whole genome shotgun (WGS) entry which is preliminary data.</text>
</comment>
<dbReference type="InterPro" id="IPR036412">
    <property type="entry name" value="HAD-like_sf"/>
</dbReference>
<dbReference type="NCBIfam" id="TIGR01494">
    <property type="entry name" value="ATPase_P-type"/>
    <property type="match status" value="1"/>
</dbReference>